<feature type="transmembrane region" description="Helical" evidence="4">
    <location>
        <begin position="107"/>
        <end position="126"/>
    </location>
</feature>
<keyword evidence="1 4" id="KW-0812">Transmembrane</keyword>
<dbReference type="PROSITE" id="PS50850">
    <property type="entry name" value="MFS"/>
    <property type="match status" value="1"/>
</dbReference>
<dbReference type="RefSeq" id="WP_074922332.1">
    <property type="nucleotide sequence ID" value="NZ_CP069318.1"/>
</dbReference>
<keyword evidence="3 4" id="KW-0472">Membrane</keyword>
<protein>
    <submittedName>
        <fullName evidence="6">Predicted arabinose efflux permease, MFS family</fullName>
    </submittedName>
</protein>
<evidence type="ECO:0000256" key="3">
    <source>
        <dbReference type="ARBA" id="ARBA00023136"/>
    </source>
</evidence>
<evidence type="ECO:0000256" key="2">
    <source>
        <dbReference type="ARBA" id="ARBA00022989"/>
    </source>
</evidence>
<dbReference type="PANTHER" id="PTHR23542">
    <property type="match status" value="1"/>
</dbReference>
<dbReference type="InterPro" id="IPR036259">
    <property type="entry name" value="MFS_trans_sf"/>
</dbReference>
<feature type="transmembrane region" description="Helical" evidence="4">
    <location>
        <begin position="247"/>
        <end position="268"/>
    </location>
</feature>
<dbReference type="Pfam" id="PF07690">
    <property type="entry name" value="MFS_1"/>
    <property type="match status" value="1"/>
</dbReference>
<dbReference type="Gene3D" id="1.20.1250.20">
    <property type="entry name" value="MFS general substrate transporter like domains"/>
    <property type="match status" value="2"/>
</dbReference>
<gene>
    <name evidence="6" type="ORF">SAMN05421547_109198</name>
</gene>
<feature type="transmembrane region" description="Helical" evidence="4">
    <location>
        <begin position="12"/>
        <end position="39"/>
    </location>
</feature>
<dbReference type="SUPFAM" id="SSF103473">
    <property type="entry name" value="MFS general substrate transporter"/>
    <property type="match status" value="1"/>
</dbReference>
<proteinExistence type="predicted"/>
<dbReference type="InterPro" id="IPR011701">
    <property type="entry name" value="MFS"/>
</dbReference>
<dbReference type="Proteomes" id="UP000183417">
    <property type="component" value="Unassembled WGS sequence"/>
</dbReference>
<dbReference type="GO" id="GO:0022857">
    <property type="term" value="F:transmembrane transporter activity"/>
    <property type="evidence" value="ECO:0007669"/>
    <property type="project" value="InterPro"/>
</dbReference>
<feature type="transmembrane region" description="Helical" evidence="4">
    <location>
        <begin position="79"/>
        <end position="101"/>
    </location>
</feature>
<evidence type="ECO:0000256" key="1">
    <source>
        <dbReference type="ARBA" id="ARBA00022692"/>
    </source>
</evidence>
<evidence type="ECO:0000313" key="7">
    <source>
        <dbReference type="Proteomes" id="UP000183417"/>
    </source>
</evidence>
<dbReference type="PANTHER" id="PTHR23542:SF1">
    <property type="entry name" value="MAJOR FACILITATOR SUPERFAMILY (MFS) PROFILE DOMAIN-CONTAINING PROTEIN"/>
    <property type="match status" value="1"/>
</dbReference>
<reference evidence="6 7" key="1">
    <citation type="submission" date="2016-10" db="EMBL/GenBank/DDBJ databases">
        <authorList>
            <person name="de Groot N.N."/>
        </authorList>
    </citation>
    <scope>NUCLEOTIDE SEQUENCE [LARGE SCALE GENOMIC DNA]</scope>
    <source>
        <strain evidence="6 7">LMG 24775</strain>
    </source>
</reference>
<feature type="transmembrane region" description="Helical" evidence="4">
    <location>
        <begin position="45"/>
        <end position="67"/>
    </location>
</feature>
<feature type="transmembrane region" description="Helical" evidence="4">
    <location>
        <begin position="365"/>
        <end position="387"/>
    </location>
</feature>
<organism evidence="6 7">
    <name type="scientific">Delftia lacustris</name>
    <dbReference type="NCBI Taxonomy" id="558537"/>
    <lineage>
        <taxon>Bacteria</taxon>
        <taxon>Pseudomonadati</taxon>
        <taxon>Pseudomonadota</taxon>
        <taxon>Betaproteobacteria</taxon>
        <taxon>Burkholderiales</taxon>
        <taxon>Comamonadaceae</taxon>
        <taxon>Delftia</taxon>
    </lineage>
</organism>
<feature type="domain" description="Major facilitator superfamily (MFS) profile" evidence="5">
    <location>
        <begin position="214"/>
        <end position="406"/>
    </location>
</feature>
<feature type="transmembrane region" description="Helical" evidence="4">
    <location>
        <begin position="337"/>
        <end position="359"/>
    </location>
</feature>
<evidence type="ECO:0000313" key="6">
    <source>
        <dbReference type="EMBL" id="SDY93544.1"/>
    </source>
</evidence>
<dbReference type="InterPro" id="IPR020846">
    <property type="entry name" value="MFS_dom"/>
</dbReference>
<keyword evidence="2 4" id="KW-1133">Transmembrane helix</keyword>
<dbReference type="GeneID" id="94692476"/>
<accession>A0A1H3NXE5</accession>
<feature type="transmembrane region" description="Helical" evidence="4">
    <location>
        <begin position="280"/>
        <end position="297"/>
    </location>
</feature>
<dbReference type="EMBL" id="FNPE01000009">
    <property type="protein sequence ID" value="SDY93544.1"/>
    <property type="molecule type" value="Genomic_DNA"/>
</dbReference>
<sequence length="406" mass="42408">MFHAYRQLFSRPGTAAFVLAGLLARLPLSMTGIGLITMLSQQRGAYTLAGAVAACFALSIAVLAPRISALVDRHGQRKVLPWAAAVSAAAMFALLACAHWQGPEWLLLVLAALVGALPSMPAMVRARWTVLLRGTPQLQTAYALEAVLDDVCFIVGPPLSVGLSMVLFPEAGPLAASLLLLVGVALFVAQRRTEPPVDTSQRRTRQQSLARHPVVRTLALFMLAQGIIVGTIDVASVAFATQQGQPAAASIVLSFYALGSCVMGLVFGTLRLKAPLHRQIAWVGASVCITAVPLLLATNVFTLTLAVLLAGITFGPTITVAMGLVEQQVPPQRLTEGMTWLLTGIAMGVALGAAAAGWATDLWGARISFVVALLAGAVMWALGVLAARQARAKESPPAEDAAAACT</sequence>
<evidence type="ECO:0000259" key="5">
    <source>
        <dbReference type="PROSITE" id="PS50850"/>
    </source>
</evidence>
<evidence type="ECO:0000256" key="4">
    <source>
        <dbReference type="SAM" id="Phobius"/>
    </source>
</evidence>
<dbReference type="AlphaFoldDB" id="A0A1H3NXE5"/>
<feature type="transmembrane region" description="Helical" evidence="4">
    <location>
        <begin position="214"/>
        <end position="241"/>
    </location>
</feature>
<feature type="transmembrane region" description="Helical" evidence="4">
    <location>
        <begin position="303"/>
        <end position="325"/>
    </location>
</feature>
<feature type="transmembrane region" description="Helical" evidence="4">
    <location>
        <begin position="174"/>
        <end position="193"/>
    </location>
</feature>
<name>A0A1H3NXE5_9BURK</name>